<evidence type="ECO:0000259" key="7">
    <source>
        <dbReference type="PROSITE" id="PS50850"/>
    </source>
</evidence>
<proteinExistence type="predicted"/>
<gene>
    <name evidence="8" type="ORF">HK099_000877</name>
</gene>
<comment type="caution">
    <text evidence="8">The sequence shown here is derived from an EMBL/GenBank/DDBJ whole genome shotgun (WGS) entry which is preliminary data.</text>
</comment>
<evidence type="ECO:0000313" key="9">
    <source>
        <dbReference type="Proteomes" id="UP001211065"/>
    </source>
</evidence>
<dbReference type="InterPro" id="IPR036259">
    <property type="entry name" value="MFS_trans_sf"/>
</dbReference>
<keyword evidence="5 6" id="KW-0472">Membrane</keyword>
<evidence type="ECO:0000256" key="1">
    <source>
        <dbReference type="ARBA" id="ARBA00004141"/>
    </source>
</evidence>
<organism evidence="8 9">
    <name type="scientific">Clydaea vesicula</name>
    <dbReference type="NCBI Taxonomy" id="447962"/>
    <lineage>
        <taxon>Eukaryota</taxon>
        <taxon>Fungi</taxon>
        <taxon>Fungi incertae sedis</taxon>
        <taxon>Chytridiomycota</taxon>
        <taxon>Chytridiomycota incertae sedis</taxon>
        <taxon>Chytridiomycetes</taxon>
        <taxon>Lobulomycetales</taxon>
        <taxon>Lobulomycetaceae</taxon>
        <taxon>Clydaea</taxon>
    </lineage>
</organism>
<name>A0AAD5U450_9FUNG</name>
<dbReference type="SUPFAM" id="SSF103473">
    <property type="entry name" value="MFS general substrate transporter"/>
    <property type="match status" value="1"/>
</dbReference>
<keyword evidence="4 6" id="KW-1133">Transmembrane helix</keyword>
<evidence type="ECO:0000256" key="4">
    <source>
        <dbReference type="ARBA" id="ARBA00022989"/>
    </source>
</evidence>
<dbReference type="Gene3D" id="1.20.1250.20">
    <property type="entry name" value="MFS general substrate transporter like domains"/>
    <property type="match status" value="2"/>
</dbReference>
<dbReference type="EMBL" id="JADGJW010000122">
    <property type="protein sequence ID" value="KAJ3223639.1"/>
    <property type="molecule type" value="Genomic_DNA"/>
</dbReference>
<accession>A0AAD5U450</accession>
<feature type="transmembrane region" description="Helical" evidence="6">
    <location>
        <begin position="140"/>
        <end position="160"/>
    </location>
</feature>
<keyword evidence="3 6" id="KW-0812">Transmembrane</keyword>
<feature type="transmembrane region" description="Helical" evidence="6">
    <location>
        <begin position="308"/>
        <end position="331"/>
    </location>
</feature>
<dbReference type="GO" id="GO:0016020">
    <property type="term" value="C:membrane"/>
    <property type="evidence" value="ECO:0007669"/>
    <property type="project" value="UniProtKB-SubCell"/>
</dbReference>
<dbReference type="Proteomes" id="UP001211065">
    <property type="component" value="Unassembled WGS sequence"/>
</dbReference>
<feature type="transmembrane region" description="Helical" evidence="6">
    <location>
        <begin position="81"/>
        <end position="103"/>
    </location>
</feature>
<dbReference type="InterPro" id="IPR020846">
    <property type="entry name" value="MFS_dom"/>
</dbReference>
<dbReference type="PANTHER" id="PTHR43791:SF36">
    <property type="entry name" value="TRANSPORTER, PUTATIVE (AFU_ORTHOLOGUE AFUA_6G08340)-RELATED"/>
    <property type="match status" value="1"/>
</dbReference>
<evidence type="ECO:0000256" key="3">
    <source>
        <dbReference type="ARBA" id="ARBA00022692"/>
    </source>
</evidence>
<sequence length="346" mass="39780">MSKSEFTLVTRLDQQDEQEIKKKKILETKLLRKLDLRLLPILMLCYILSFLDRSNIAQARIANASTNHHLAASLKLNDFEVMFSISIFFVGYIAFEVPSNLMIKRFTPSRWISRIMVTWGITCVALGFIQNYAGLLICRLLLGIFESGFVPGVIFFLTFWYKKSEISVRIGWFFTSLTVAGIIGSLCAYGITANMNMVLNFEGWRWIFILEGVPSIIVGIFLWFYLPDYPETSKFLTIPERELLIERLKIDAANNLKDPHFDKVSFFLVLKDPTTYMYSVAYFCLACPMYSFNFTFPTILFQLGFSDLMAQLLSTPPFFMALVAILVVSYLSDKYQNRVLPLLLVA</sequence>
<feature type="transmembrane region" description="Helical" evidence="6">
    <location>
        <begin position="115"/>
        <end position="134"/>
    </location>
</feature>
<dbReference type="Pfam" id="PF07690">
    <property type="entry name" value="MFS_1"/>
    <property type="match status" value="1"/>
</dbReference>
<feature type="domain" description="Major facilitator superfamily (MFS) profile" evidence="7">
    <location>
        <begin position="38"/>
        <end position="346"/>
    </location>
</feature>
<dbReference type="FunFam" id="1.20.1250.20:FF:000057">
    <property type="entry name" value="MFS general substrate transporter"/>
    <property type="match status" value="1"/>
</dbReference>
<feature type="transmembrane region" description="Helical" evidence="6">
    <location>
        <begin position="203"/>
        <end position="226"/>
    </location>
</feature>
<evidence type="ECO:0000313" key="8">
    <source>
        <dbReference type="EMBL" id="KAJ3223639.1"/>
    </source>
</evidence>
<feature type="transmembrane region" description="Helical" evidence="6">
    <location>
        <begin position="172"/>
        <end position="191"/>
    </location>
</feature>
<keyword evidence="9" id="KW-1185">Reference proteome</keyword>
<evidence type="ECO:0000256" key="6">
    <source>
        <dbReference type="SAM" id="Phobius"/>
    </source>
</evidence>
<dbReference type="PANTHER" id="PTHR43791">
    <property type="entry name" value="PERMEASE-RELATED"/>
    <property type="match status" value="1"/>
</dbReference>
<evidence type="ECO:0000256" key="2">
    <source>
        <dbReference type="ARBA" id="ARBA00022448"/>
    </source>
</evidence>
<reference evidence="8" key="1">
    <citation type="submission" date="2020-05" db="EMBL/GenBank/DDBJ databases">
        <title>Phylogenomic resolution of chytrid fungi.</title>
        <authorList>
            <person name="Stajich J.E."/>
            <person name="Amses K."/>
            <person name="Simmons R."/>
            <person name="Seto K."/>
            <person name="Myers J."/>
            <person name="Bonds A."/>
            <person name="Quandt C.A."/>
            <person name="Barry K."/>
            <person name="Liu P."/>
            <person name="Grigoriev I."/>
            <person name="Longcore J.E."/>
            <person name="James T.Y."/>
        </authorList>
    </citation>
    <scope>NUCLEOTIDE SEQUENCE</scope>
    <source>
        <strain evidence="8">JEL0476</strain>
    </source>
</reference>
<feature type="transmembrane region" description="Helical" evidence="6">
    <location>
        <begin position="276"/>
        <end position="296"/>
    </location>
</feature>
<comment type="subcellular location">
    <subcellularLocation>
        <location evidence="1">Membrane</location>
        <topology evidence="1">Multi-pass membrane protein</topology>
    </subcellularLocation>
</comment>
<protein>
    <recommendedName>
        <fullName evidence="7">Major facilitator superfamily (MFS) profile domain-containing protein</fullName>
    </recommendedName>
</protein>
<evidence type="ECO:0000256" key="5">
    <source>
        <dbReference type="ARBA" id="ARBA00023136"/>
    </source>
</evidence>
<keyword evidence="2" id="KW-0813">Transport</keyword>
<dbReference type="PROSITE" id="PS50850">
    <property type="entry name" value="MFS"/>
    <property type="match status" value="1"/>
</dbReference>
<dbReference type="InterPro" id="IPR011701">
    <property type="entry name" value="MFS"/>
</dbReference>
<dbReference type="GO" id="GO:0022857">
    <property type="term" value="F:transmembrane transporter activity"/>
    <property type="evidence" value="ECO:0007669"/>
    <property type="project" value="InterPro"/>
</dbReference>
<dbReference type="AlphaFoldDB" id="A0AAD5U450"/>